<proteinExistence type="predicted"/>
<evidence type="ECO:0000256" key="11">
    <source>
        <dbReference type="SAM" id="SignalP"/>
    </source>
</evidence>
<evidence type="ECO:0000256" key="10">
    <source>
        <dbReference type="ARBA" id="ARBA00023237"/>
    </source>
</evidence>
<evidence type="ECO:0000256" key="3">
    <source>
        <dbReference type="ARBA" id="ARBA00022448"/>
    </source>
</evidence>
<keyword evidence="9" id="KW-0472">Membrane</keyword>
<dbReference type="GO" id="GO:0006811">
    <property type="term" value="P:monoatomic ion transport"/>
    <property type="evidence" value="ECO:0007669"/>
    <property type="project" value="UniProtKB-KW"/>
</dbReference>
<dbReference type="Pfam" id="PF13609">
    <property type="entry name" value="Porin_4"/>
    <property type="match status" value="1"/>
</dbReference>
<name>A0A158ATP5_9BURK</name>
<keyword evidence="6 11" id="KW-0732">Signal</keyword>
<dbReference type="STRING" id="1777144.AWB83_02292"/>
<organism evidence="13 14">
    <name type="scientific">Caballeronia ptereochthonis</name>
    <dbReference type="NCBI Taxonomy" id="1777144"/>
    <lineage>
        <taxon>Bacteria</taxon>
        <taxon>Pseudomonadati</taxon>
        <taxon>Pseudomonadota</taxon>
        <taxon>Betaproteobacteria</taxon>
        <taxon>Burkholderiales</taxon>
        <taxon>Burkholderiaceae</taxon>
        <taxon>Caballeronia</taxon>
    </lineage>
</organism>
<dbReference type="InterPro" id="IPR023614">
    <property type="entry name" value="Porin_dom_sf"/>
</dbReference>
<dbReference type="InterPro" id="IPR033900">
    <property type="entry name" value="Gram_neg_porin_domain"/>
</dbReference>
<dbReference type="PANTHER" id="PTHR34501:SF9">
    <property type="entry name" value="MAJOR OUTER MEMBRANE PROTEIN P.IA"/>
    <property type="match status" value="1"/>
</dbReference>
<keyword evidence="4" id="KW-1134">Transmembrane beta strand</keyword>
<dbReference type="GO" id="GO:0009279">
    <property type="term" value="C:cell outer membrane"/>
    <property type="evidence" value="ECO:0007669"/>
    <property type="project" value="UniProtKB-SubCell"/>
</dbReference>
<protein>
    <submittedName>
        <fullName evidence="13">Outer membrane protein (Porin)</fullName>
    </submittedName>
</protein>
<keyword evidence="8" id="KW-0626">Porin</keyword>
<reference evidence="13" key="1">
    <citation type="submission" date="2016-01" db="EMBL/GenBank/DDBJ databases">
        <authorList>
            <person name="Peeters C."/>
        </authorList>
    </citation>
    <scope>NUCLEOTIDE SEQUENCE [LARGE SCALE GENOMIC DNA]</scope>
    <source>
        <strain evidence="13">LMG 29326</strain>
    </source>
</reference>
<gene>
    <name evidence="13" type="ORF">AWB83_02292</name>
</gene>
<dbReference type="Proteomes" id="UP000054978">
    <property type="component" value="Unassembled WGS sequence"/>
</dbReference>
<evidence type="ECO:0000256" key="9">
    <source>
        <dbReference type="ARBA" id="ARBA00023136"/>
    </source>
</evidence>
<dbReference type="GO" id="GO:0015288">
    <property type="term" value="F:porin activity"/>
    <property type="evidence" value="ECO:0007669"/>
    <property type="project" value="UniProtKB-KW"/>
</dbReference>
<evidence type="ECO:0000256" key="7">
    <source>
        <dbReference type="ARBA" id="ARBA00023065"/>
    </source>
</evidence>
<comment type="subcellular location">
    <subcellularLocation>
        <location evidence="1">Cell outer membrane</location>
        <topology evidence="1">Multi-pass membrane protein</topology>
    </subcellularLocation>
</comment>
<evidence type="ECO:0000256" key="5">
    <source>
        <dbReference type="ARBA" id="ARBA00022692"/>
    </source>
</evidence>
<dbReference type="InterPro" id="IPR050298">
    <property type="entry name" value="Gram-neg_bact_OMP"/>
</dbReference>
<evidence type="ECO:0000313" key="14">
    <source>
        <dbReference type="Proteomes" id="UP000054978"/>
    </source>
</evidence>
<evidence type="ECO:0000313" key="13">
    <source>
        <dbReference type="EMBL" id="SAK60836.1"/>
    </source>
</evidence>
<evidence type="ECO:0000256" key="8">
    <source>
        <dbReference type="ARBA" id="ARBA00023114"/>
    </source>
</evidence>
<dbReference type="CDD" id="cd00342">
    <property type="entry name" value="gram_neg_porins"/>
    <property type="match status" value="1"/>
</dbReference>
<evidence type="ECO:0000256" key="2">
    <source>
        <dbReference type="ARBA" id="ARBA00011233"/>
    </source>
</evidence>
<keyword evidence="10" id="KW-0998">Cell outer membrane</keyword>
<keyword evidence="3" id="KW-0813">Transport</keyword>
<comment type="subunit">
    <text evidence="2">Homotrimer.</text>
</comment>
<evidence type="ECO:0000256" key="6">
    <source>
        <dbReference type="ARBA" id="ARBA00022729"/>
    </source>
</evidence>
<dbReference type="SUPFAM" id="SSF56935">
    <property type="entry name" value="Porins"/>
    <property type="match status" value="1"/>
</dbReference>
<feature type="signal peptide" evidence="11">
    <location>
        <begin position="1"/>
        <end position="22"/>
    </location>
</feature>
<sequence length="127" mass="13502">MKRKLLASAIICARAYPIASLAQSSVTLYGVIDEGFDYTNNVGGHSNELLASGFAQGSRWGLKGSEDLGGGNKAVFQLENGFDVNNGKLGQSGRMFGRQAYVGLSSSTLGTLTVGRQYDSVVNFSRR</sequence>
<keyword evidence="7" id="KW-0406">Ion transport</keyword>
<dbReference type="GO" id="GO:0046930">
    <property type="term" value="C:pore complex"/>
    <property type="evidence" value="ECO:0007669"/>
    <property type="project" value="UniProtKB-KW"/>
</dbReference>
<keyword evidence="5" id="KW-0812">Transmembrane</keyword>
<keyword evidence="14" id="KW-1185">Reference proteome</keyword>
<dbReference type="EMBL" id="FCOB02000009">
    <property type="protein sequence ID" value="SAK60836.1"/>
    <property type="molecule type" value="Genomic_DNA"/>
</dbReference>
<evidence type="ECO:0000256" key="4">
    <source>
        <dbReference type="ARBA" id="ARBA00022452"/>
    </source>
</evidence>
<feature type="domain" description="Porin" evidence="12">
    <location>
        <begin position="7"/>
        <end position="119"/>
    </location>
</feature>
<dbReference type="AlphaFoldDB" id="A0A158ATP5"/>
<feature type="chain" id="PRO_5007620991" evidence="11">
    <location>
        <begin position="23"/>
        <end position="127"/>
    </location>
</feature>
<dbReference type="PANTHER" id="PTHR34501">
    <property type="entry name" value="PROTEIN YDDL-RELATED"/>
    <property type="match status" value="1"/>
</dbReference>
<evidence type="ECO:0000256" key="1">
    <source>
        <dbReference type="ARBA" id="ARBA00004571"/>
    </source>
</evidence>
<evidence type="ECO:0000259" key="12">
    <source>
        <dbReference type="Pfam" id="PF13609"/>
    </source>
</evidence>
<dbReference type="Gene3D" id="2.40.160.10">
    <property type="entry name" value="Porin"/>
    <property type="match status" value="1"/>
</dbReference>
<comment type="caution">
    <text evidence="13">The sequence shown here is derived from an EMBL/GenBank/DDBJ whole genome shotgun (WGS) entry which is preliminary data.</text>
</comment>
<accession>A0A158ATP5</accession>